<gene>
    <name evidence="2" type="ORF">L21SP5_03310</name>
</gene>
<keyword evidence="1" id="KW-1133">Transmembrane helix</keyword>
<dbReference type="EMBL" id="CP013118">
    <property type="protein sequence ID" value="ALO16923.1"/>
    <property type="molecule type" value="Genomic_DNA"/>
</dbReference>
<evidence type="ECO:0000313" key="2">
    <source>
        <dbReference type="EMBL" id="ALO16923.1"/>
    </source>
</evidence>
<feature type="transmembrane region" description="Helical" evidence="1">
    <location>
        <begin position="20"/>
        <end position="39"/>
    </location>
</feature>
<evidence type="ECO:0000256" key="1">
    <source>
        <dbReference type="SAM" id="Phobius"/>
    </source>
</evidence>
<dbReference type="AlphaFoldDB" id="A0A0S2I415"/>
<reference evidence="2 3" key="1">
    <citation type="submission" date="2015-11" db="EMBL/GenBank/DDBJ databases">
        <title>Description and complete genome sequence of a novel strain predominating in hypersaline microbial mats and representing a new family of the Bacteriodetes phylum.</title>
        <authorList>
            <person name="Spring S."/>
            <person name="Bunk B."/>
            <person name="Sproer C."/>
            <person name="Klenk H.-P."/>
        </authorList>
    </citation>
    <scope>NUCLEOTIDE SEQUENCE [LARGE SCALE GENOMIC DNA]</scope>
    <source>
        <strain evidence="2 3">L21-Spi-D4</strain>
    </source>
</reference>
<evidence type="ECO:0008006" key="4">
    <source>
        <dbReference type="Google" id="ProtNLM"/>
    </source>
</evidence>
<sequence length="167" mass="18442">MMETTPFDNQDSRKINQLLIVRVLLSLVAGSAVSLMVWYISKEQGFDLNMILPVVIGILLTIIIATGSSYALFADAINKEKIVEQKAIQKKSNDSFFKQMESPVSARCTQKQSFGTNAQQAPDKYEVKAGDESISLSPDLYETLSDGDEVKIHRAAKSGLLLRIEKG</sequence>
<dbReference type="Proteomes" id="UP000064893">
    <property type="component" value="Chromosome"/>
</dbReference>
<accession>A0A0S2I415</accession>
<feature type="transmembrane region" description="Helical" evidence="1">
    <location>
        <begin position="51"/>
        <end position="73"/>
    </location>
</feature>
<keyword evidence="1" id="KW-0812">Transmembrane</keyword>
<name>A0A0S2I415_9BACT</name>
<dbReference type="KEGG" id="blq:L21SP5_03310"/>
<protein>
    <recommendedName>
        <fullName evidence="4">NfeD-like C-terminal domain-containing protein</fullName>
    </recommendedName>
</protein>
<proteinExistence type="predicted"/>
<organism evidence="2 3">
    <name type="scientific">Salinivirga cyanobacteriivorans</name>
    <dbReference type="NCBI Taxonomy" id="1307839"/>
    <lineage>
        <taxon>Bacteria</taxon>
        <taxon>Pseudomonadati</taxon>
        <taxon>Bacteroidota</taxon>
        <taxon>Bacteroidia</taxon>
        <taxon>Bacteroidales</taxon>
        <taxon>Salinivirgaceae</taxon>
        <taxon>Salinivirga</taxon>
    </lineage>
</organism>
<evidence type="ECO:0000313" key="3">
    <source>
        <dbReference type="Proteomes" id="UP000064893"/>
    </source>
</evidence>
<keyword evidence="3" id="KW-1185">Reference proteome</keyword>
<keyword evidence="1" id="KW-0472">Membrane</keyword>